<keyword evidence="2" id="KW-0812">Transmembrane</keyword>
<organism evidence="3 4">
    <name type="scientific">Gymnopilus junonius</name>
    <name type="common">Spectacular rustgill mushroom</name>
    <name type="synonym">Gymnopilus spectabilis subsp. junonius</name>
    <dbReference type="NCBI Taxonomy" id="109634"/>
    <lineage>
        <taxon>Eukaryota</taxon>
        <taxon>Fungi</taxon>
        <taxon>Dikarya</taxon>
        <taxon>Basidiomycota</taxon>
        <taxon>Agaricomycotina</taxon>
        <taxon>Agaricomycetes</taxon>
        <taxon>Agaricomycetidae</taxon>
        <taxon>Agaricales</taxon>
        <taxon>Agaricineae</taxon>
        <taxon>Hymenogastraceae</taxon>
        <taxon>Gymnopilus</taxon>
    </lineage>
</organism>
<proteinExistence type="predicted"/>
<dbReference type="EMBL" id="JADNYJ010000046">
    <property type="protein sequence ID" value="KAF8900752.1"/>
    <property type="molecule type" value="Genomic_DNA"/>
</dbReference>
<sequence length="252" mass="29209">MEFLNIHSSLWAEAWKRCRFIDKLTQKTRPNIPQATDFEHHAYPFRSLPKIKSHIHPRFVLCHTAQKYALEDNTFEDSYKTELRVIVQIYKRWVKPVPPQTLDNKQEAKDPDDNREDKRSEVSYRTRSGRWNADTEDDDLQEGDRPSKRARSEAKEDADSINPDTLVDIIQACGSITTEEKESRIINWVADVAENTNCLVQSKQGIPAFVDFQAFASFGTLFYGISAVWYYLLGVSYVDKEHSFAIVDKEVN</sequence>
<protein>
    <submittedName>
        <fullName evidence="3">Uncharacterized protein</fullName>
    </submittedName>
</protein>
<gene>
    <name evidence="3" type="ORF">CPB84DRAFT_1962343</name>
</gene>
<reference evidence="3" key="1">
    <citation type="submission" date="2020-11" db="EMBL/GenBank/DDBJ databases">
        <authorList>
            <consortium name="DOE Joint Genome Institute"/>
            <person name="Ahrendt S."/>
            <person name="Riley R."/>
            <person name="Andreopoulos W."/>
            <person name="LaButti K."/>
            <person name="Pangilinan J."/>
            <person name="Ruiz-duenas F.J."/>
            <person name="Barrasa J.M."/>
            <person name="Sanchez-Garcia M."/>
            <person name="Camarero S."/>
            <person name="Miyauchi S."/>
            <person name="Serrano A."/>
            <person name="Linde D."/>
            <person name="Babiker R."/>
            <person name="Drula E."/>
            <person name="Ayuso-Fernandez I."/>
            <person name="Pacheco R."/>
            <person name="Padilla G."/>
            <person name="Ferreira P."/>
            <person name="Barriuso J."/>
            <person name="Kellner H."/>
            <person name="Castanera R."/>
            <person name="Alfaro M."/>
            <person name="Ramirez L."/>
            <person name="Pisabarro A.G."/>
            <person name="Kuo A."/>
            <person name="Tritt A."/>
            <person name="Lipzen A."/>
            <person name="He G."/>
            <person name="Yan M."/>
            <person name="Ng V."/>
            <person name="Cullen D."/>
            <person name="Martin F."/>
            <person name="Rosso M.-N."/>
            <person name="Henrissat B."/>
            <person name="Hibbett D."/>
            <person name="Martinez A.T."/>
            <person name="Grigoriev I.V."/>
        </authorList>
    </citation>
    <scope>NUCLEOTIDE SEQUENCE</scope>
    <source>
        <strain evidence="3">AH 44721</strain>
    </source>
</reference>
<keyword evidence="2" id="KW-1133">Transmembrane helix</keyword>
<evidence type="ECO:0000256" key="1">
    <source>
        <dbReference type="SAM" id="MobiDB-lite"/>
    </source>
</evidence>
<keyword evidence="4" id="KW-1185">Reference proteome</keyword>
<keyword evidence="2" id="KW-0472">Membrane</keyword>
<name>A0A9P5NQP2_GYMJU</name>
<dbReference type="AlphaFoldDB" id="A0A9P5NQP2"/>
<evidence type="ECO:0000313" key="3">
    <source>
        <dbReference type="EMBL" id="KAF8900752.1"/>
    </source>
</evidence>
<feature type="transmembrane region" description="Helical" evidence="2">
    <location>
        <begin position="212"/>
        <end position="233"/>
    </location>
</feature>
<dbReference type="OrthoDB" id="3133596at2759"/>
<feature type="compositionally biased region" description="Basic and acidic residues" evidence="1">
    <location>
        <begin position="142"/>
        <end position="158"/>
    </location>
</feature>
<dbReference type="Proteomes" id="UP000724874">
    <property type="component" value="Unassembled WGS sequence"/>
</dbReference>
<feature type="region of interest" description="Disordered" evidence="1">
    <location>
        <begin position="100"/>
        <end position="159"/>
    </location>
</feature>
<evidence type="ECO:0000313" key="4">
    <source>
        <dbReference type="Proteomes" id="UP000724874"/>
    </source>
</evidence>
<comment type="caution">
    <text evidence="3">The sequence shown here is derived from an EMBL/GenBank/DDBJ whole genome shotgun (WGS) entry which is preliminary data.</text>
</comment>
<accession>A0A9P5NQP2</accession>
<evidence type="ECO:0000256" key="2">
    <source>
        <dbReference type="SAM" id="Phobius"/>
    </source>
</evidence>
<feature type="compositionally biased region" description="Basic and acidic residues" evidence="1">
    <location>
        <begin position="104"/>
        <end position="124"/>
    </location>
</feature>